<dbReference type="EMBL" id="MN739618">
    <property type="protein sequence ID" value="QHT16233.1"/>
    <property type="molecule type" value="Genomic_DNA"/>
</dbReference>
<reference evidence="1" key="1">
    <citation type="journal article" date="2020" name="Nature">
        <title>Giant virus diversity and host interactions through global metagenomics.</title>
        <authorList>
            <person name="Schulz F."/>
            <person name="Roux S."/>
            <person name="Paez-Espino D."/>
            <person name="Jungbluth S."/>
            <person name="Walsh D.A."/>
            <person name="Denef V.J."/>
            <person name="McMahon K.D."/>
            <person name="Konstantinidis K.T."/>
            <person name="Eloe-Fadrosh E.A."/>
            <person name="Kyrpides N.C."/>
            <person name="Woyke T."/>
        </authorList>
    </citation>
    <scope>NUCLEOTIDE SEQUENCE</scope>
    <source>
        <strain evidence="1">GVMAG-M-3300023174-182</strain>
    </source>
</reference>
<evidence type="ECO:0000313" key="1">
    <source>
        <dbReference type="EMBL" id="QHT16233.1"/>
    </source>
</evidence>
<name>A0A6C0DI47_9ZZZZ</name>
<dbReference type="AlphaFoldDB" id="A0A6C0DI47"/>
<accession>A0A6C0DI47</accession>
<sequence length="84" mass="9629">MSVELKEDIVVLCPHCNLCVLIEKLNCRIFRHGIIKKTGKQIDPHAPKDICDEYIKHDDIFGCGKPFMIIEHENGFTAIVCDYI</sequence>
<protein>
    <submittedName>
        <fullName evidence="1">Uncharacterized protein</fullName>
    </submittedName>
</protein>
<proteinExistence type="predicted"/>
<organism evidence="1">
    <name type="scientific">viral metagenome</name>
    <dbReference type="NCBI Taxonomy" id="1070528"/>
    <lineage>
        <taxon>unclassified sequences</taxon>
        <taxon>metagenomes</taxon>
        <taxon>organismal metagenomes</taxon>
    </lineage>
</organism>